<dbReference type="Pfam" id="PF10614">
    <property type="entry name" value="CsgF"/>
    <property type="match status" value="1"/>
</dbReference>
<evidence type="ECO:0000313" key="6">
    <source>
        <dbReference type="Proteomes" id="UP000305398"/>
    </source>
</evidence>
<organism evidence="5 6">
    <name type="scientific">Hymenobacter jejuensis</name>
    <dbReference type="NCBI Taxonomy" id="2502781"/>
    <lineage>
        <taxon>Bacteria</taxon>
        <taxon>Pseudomonadati</taxon>
        <taxon>Bacteroidota</taxon>
        <taxon>Cytophagia</taxon>
        <taxon>Cytophagales</taxon>
        <taxon>Hymenobacteraceae</taxon>
        <taxon>Hymenobacter</taxon>
    </lineage>
</organism>
<accession>A0A5B7ZZE1</accession>
<keyword evidence="6" id="KW-1185">Reference proteome</keyword>
<dbReference type="KEGG" id="hyj:FHG12_08880"/>
<dbReference type="OrthoDB" id="1443407at2"/>
<evidence type="ECO:0000256" key="2">
    <source>
        <dbReference type="ARBA" id="ARBA00014031"/>
    </source>
</evidence>
<evidence type="ECO:0000256" key="1">
    <source>
        <dbReference type="ARBA" id="ARBA00003989"/>
    </source>
</evidence>
<sequence length="145" mass="15205">MKANLLHGALVMSVLAISAHSAAAQDFTYKAKNPAFGGDTFNYQWLQSSAQAQNSTKDPAAASATAGFQQDPLKQFQDNLNQQLLGQLAQKLVGNQFGAGNEPLKAGNYNVGSYQIGVTPNGGGFSIRITDTSTGNQTTITIPAI</sequence>
<reference evidence="5 6" key="1">
    <citation type="submission" date="2019-06" db="EMBL/GenBank/DDBJ databases">
        <authorList>
            <person name="Srinivasan S."/>
        </authorList>
    </citation>
    <scope>NUCLEOTIDE SEQUENCE [LARGE SCALE GENOMIC DNA]</scope>
    <source>
        <strain evidence="5 6">17J68-5</strain>
    </source>
</reference>
<dbReference type="RefSeq" id="WP_139515395.1">
    <property type="nucleotide sequence ID" value="NZ_CP040896.1"/>
</dbReference>
<proteinExistence type="predicted"/>
<feature type="signal peptide" evidence="4">
    <location>
        <begin position="1"/>
        <end position="24"/>
    </location>
</feature>
<evidence type="ECO:0000256" key="3">
    <source>
        <dbReference type="ARBA" id="ARBA00022729"/>
    </source>
</evidence>
<protein>
    <recommendedName>
        <fullName evidence="2">Curli production assembly/transport component CsgF</fullName>
    </recommendedName>
</protein>
<feature type="chain" id="PRO_5022741258" description="Curli production assembly/transport component CsgF" evidence="4">
    <location>
        <begin position="25"/>
        <end position="145"/>
    </location>
</feature>
<dbReference type="InterPro" id="IPR018893">
    <property type="entry name" value="T8SS_CsgF"/>
</dbReference>
<name>A0A5B7ZZE1_9BACT</name>
<evidence type="ECO:0000256" key="4">
    <source>
        <dbReference type="SAM" id="SignalP"/>
    </source>
</evidence>
<dbReference type="AlphaFoldDB" id="A0A5B7ZZE1"/>
<dbReference type="EMBL" id="CP040896">
    <property type="protein sequence ID" value="QDA60217.1"/>
    <property type="molecule type" value="Genomic_DNA"/>
</dbReference>
<dbReference type="Proteomes" id="UP000305398">
    <property type="component" value="Chromosome"/>
</dbReference>
<comment type="function">
    <text evidence="1">May be involved in the biogenesis of curli organelles.</text>
</comment>
<evidence type="ECO:0000313" key="5">
    <source>
        <dbReference type="EMBL" id="QDA60217.1"/>
    </source>
</evidence>
<keyword evidence="3 4" id="KW-0732">Signal</keyword>
<gene>
    <name evidence="5" type="ORF">FHG12_08880</name>
</gene>